<evidence type="ECO:0000313" key="4">
    <source>
        <dbReference type="Proteomes" id="UP000319852"/>
    </source>
</evidence>
<gene>
    <name evidence="3" type="ORF">HG15A2_34770</name>
</gene>
<dbReference type="KEGG" id="amob:HG15A2_34770"/>
<sequence length="147" mass="15786" precursor="true">MLRLNKLAFLLAMGLVPGVLHAQGPAISPATAVTPTPEASPLGWMPKLTMPKIEMPKITMPKMEMPKLPENAFGPVKESAGKVVSGTKKAWQGAKEILSFGSGGGKETNPQIASREQPSAWNQLFKGQEEPQPPRTIGEFMAGERPK</sequence>
<evidence type="ECO:0000256" key="1">
    <source>
        <dbReference type="SAM" id="MobiDB-lite"/>
    </source>
</evidence>
<proteinExistence type="predicted"/>
<accession>A0A517MZ33</accession>
<dbReference type="OrthoDB" id="9842512at2"/>
<protein>
    <submittedName>
        <fullName evidence="3">Uncharacterized protein</fullName>
    </submittedName>
</protein>
<keyword evidence="4" id="KW-1185">Reference proteome</keyword>
<dbReference type="RefSeq" id="WP_145061428.1">
    <property type="nucleotide sequence ID" value="NZ_CP036263.1"/>
</dbReference>
<dbReference type="AlphaFoldDB" id="A0A517MZ33"/>
<reference evidence="3 4" key="1">
    <citation type="submission" date="2019-02" db="EMBL/GenBank/DDBJ databases">
        <title>Deep-cultivation of Planctomycetes and their phenomic and genomic characterization uncovers novel biology.</title>
        <authorList>
            <person name="Wiegand S."/>
            <person name="Jogler M."/>
            <person name="Boedeker C."/>
            <person name="Pinto D."/>
            <person name="Vollmers J."/>
            <person name="Rivas-Marin E."/>
            <person name="Kohn T."/>
            <person name="Peeters S.H."/>
            <person name="Heuer A."/>
            <person name="Rast P."/>
            <person name="Oberbeckmann S."/>
            <person name="Bunk B."/>
            <person name="Jeske O."/>
            <person name="Meyerdierks A."/>
            <person name="Storesund J.E."/>
            <person name="Kallscheuer N."/>
            <person name="Luecker S."/>
            <person name="Lage O.M."/>
            <person name="Pohl T."/>
            <person name="Merkel B.J."/>
            <person name="Hornburger P."/>
            <person name="Mueller R.-W."/>
            <person name="Bruemmer F."/>
            <person name="Labrenz M."/>
            <person name="Spormann A.M."/>
            <person name="Op den Camp H."/>
            <person name="Overmann J."/>
            <person name="Amann R."/>
            <person name="Jetten M.S.M."/>
            <person name="Mascher T."/>
            <person name="Medema M.H."/>
            <person name="Devos D.P."/>
            <person name="Kaster A.-K."/>
            <person name="Ovreas L."/>
            <person name="Rohde M."/>
            <person name="Galperin M.Y."/>
            <person name="Jogler C."/>
        </authorList>
    </citation>
    <scope>NUCLEOTIDE SEQUENCE [LARGE SCALE GENOMIC DNA]</scope>
    <source>
        <strain evidence="3 4">HG15A2</strain>
    </source>
</reference>
<name>A0A517MZ33_9BACT</name>
<evidence type="ECO:0000313" key="3">
    <source>
        <dbReference type="EMBL" id="QDT00142.1"/>
    </source>
</evidence>
<organism evidence="3 4">
    <name type="scientific">Adhaeretor mobilis</name>
    <dbReference type="NCBI Taxonomy" id="1930276"/>
    <lineage>
        <taxon>Bacteria</taxon>
        <taxon>Pseudomonadati</taxon>
        <taxon>Planctomycetota</taxon>
        <taxon>Planctomycetia</taxon>
        <taxon>Pirellulales</taxon>
        <taxon>Lacipirellulaceae</taxon>
        <taxon>Adhaeretor</taxon>
    </lineage>
</organism>
<feature type="signal peptide" evidence="2">
    <location>
        <begin position="1"/>
        <end position="22"/>
    </location>
</feature>
<dbReference type="EMBL" id="CP036263">
    <property type="protein sequence ID" value="QDT00142.1"/>
    <property type="molecule type" value="Genomic_DNA"/>
</dbReference>
<feature type="region of interest" description="Disordered" evidence="1">
    <location>
        <begin position="98"/>
        <end position="117"/>
    </location>
</feature>
<dbReference type="Proteomes" id="UP000319852">
    <property type="component" value="Chromosome"/>
</dbReference>
<feature type="region of interest" description="Disordered" evidence="1">
    <location>
        <begin position="125"/>
        <end position="147"/>
    </location>
</feature>
<feature type="chain" id="PRO_5022187573" evidence="2">
    <location>
        <begin position="23"/>
        <end position="147"/>
    </location>
</feature>
<evidence type="ECO:0000256" key="2">
    <source>
        <dbReference type="SAM" id="SignalP"/>
    </source>
</evidence>
<keyword evidence="2" id="KW-0732">Signal</keyword>
<feature type="compositionally biased region" description="Polar residues" evidence="1">
    <location>
        <begin position="108"/>
        <end position="117"/>
    </location>
</feature>